<keyword evidence="9" id="KW-1185">Reference proteome</keyword>
<organism evidence="8 9">
    <name type="scientific">Variimorphobacter saccharofermentans</name>
    <dbReference type="NCBI Taxonomy" id="2755051"/>
    <lineage>
        <taxon>Bacteria</taxon>
        <taxon>Bacillati</taxon>
        <taxon>Bacillota</taxon>
        <taxon>Clostridia</taxon>
        <taxon>Lachnospirales</taxon>
        <taxon>Lachnospiraceae</taxon>
        <taxon>Variimorphobacter</taxon>
    </lineage>
</organism>
<dbReference type="InterPro" id="IPR013783">
    <property type="entry name" value="Ig-like_fold"/>
</dbReference>
<accession>A0A839JZQ1</accession>
<dbReference type="RefSeq" id="WP_228352371.1">
    <property type="nucleotide sequence ID" value="NZ_JACEGA010000001.1"/>
</dbReference>
<dbReference type="Proteomes" id="UP000574276">
    <property type="component" value="Unassembled WGS sequence"/>
</dbReference>
<dbReference type="GO" id="GO:0005975">
    <property type="term" value="P:carbohydrate metabolic process"/>
    <property type="evidence" value="ECO:0007669"/>
    <property type="project" value="InterPro"/>
</dbReference>
<feature type="domain" description="Glycoside hydrolase family 2 immunoglobulin-like beta-sandwich" evidence="5">
    <location>
        <begin position="159"/>
        <end position="262"/>
    </location>
</feature>
<dbReference type="PRINTS" id="PR00132">
    <property type="entry name" value="GLHYDRLASE2"/>
</dbReference>
<feature type="domain" description="Glycosyl hydrolases family 2 sugar binding" evidence="7">
    <location>
        <begin position="39"/>
        <end position="153"/>
    </location>
</feature>
<dbReference type="Pfam" id="PF00703">
    <property type="entry name" value="Glyco_hydro_2"/>
    <property type="match status" value="1"/>
</dbReference>
<evidence type="ECO:0000313" key="8">
    <source>
        <dbReference type="EMBL" id="MBB2182667.1"/>
    </source>
</evidence>
<dbReference type="Gene3D" id="2.60.40.10">
    <property type="entry name" value="Immunoglobulins"/>
    <property type="match status" value="1"/>
</dbReference>
<dbReference type="SUPFAM" id="SSF51445">
    <property type="entry name" value="(Trans)glycosidases"/>
    <property type="match status" value="1"/>
</dbReference>
<dbReference type="InterPro" id="IPR006101">
    <property type="entry name" value="Glyco_hydro_2"/>
</dbReference>
<evidence type="ECO:0000256" key="2">
    <source>
        <dbReference type="ARBA" id="ARBA00022801"/>
    </source>
</evidence>
<dbReference type="PANTHER" id="PTHR42732:SF1">
    <property type="entry name" value="BETA-MANNOSIDASE"/>
    <property type="match status" value="1"/>
</dbReference>
<evidence type="ECO:0000256" key="1">
    <source>
        <dbReference type="ARBA" id="ARBA00007401"/>
    </source>
</evidence>
<dbReference type="SUPFAM" id="SSF49785">
    <property type="entry name" value="Galactose-binding domain-like"/>
    <property type="match status" value="1"/>
</dbReference>
<evidence type="ECO:0000313" key="9">
    <source>
        <dbReference type="Proteomes" id="UP000574276"/>
    </source>
</evidence>
<evidence type="ECO:0000256" key="4">
    <source>
        <dbReference type="RuleBase" id="RU361154"/>
    </source>
</evidence>
<dbReference type="Gene3D" id="3.20.20.80">
    <property type="entry name" value="Glycosidases"/>
    <property type="match status" value="1"/>
</dbReference>
<evidence type="ECO:0000259" key="7">
    <source>
        <dbReference type="Pfam" id="PF02837"/>
    </source>
</evidence>
<dbReference type="PROSITE" id="PS00719">
    <property type="entry name" value="GLYCOSYL_HYDROL_F2_1"/>
    <property type="match status" value="1"/>
</dbReference>
<dbReference type="InterPro" id="IPR023230">
    <property type="entry name" value="Glyco_hydro_2_CS"/>
</dbReference>
<gene>
    <name evidence="8" type="ORF">H0486_07240</name>
</gene>
<comment type="caution">
    <text evidence="8">The sequence shown here is derived from an EMBL/GenBank/DDBJ whole genome shotgun (WGS) entry which is preliminary data.</text>
</comment>
<proteinExistence type="inferred from homology"/>
<keyword evidence="3 4" id="KW-0326">Glycosidase</keyword>
<name>A0A839JZQ1_9FIRM</name>
<evidence type="ECO:0000259" key="5">
    <source>
        <dbReference type="Pfam" id="PF00703"/>
    </source>
</evidence>
<dbReference type="InterPro" id="IPR008979">
    <property type="entry name" value="Galactose-bd-like_sf"/>
</dbReference>
<protein>
    <submittedName>
        <fullName evidence="8">Glycoside hydrolase family 2 protein</fullName>
    </submittedName>
</protein>
<dbReference type="EMBL" id="JACEGA010000001">
    <property type="protein sequence ID" value="MBB2182667.1"/>
    <property type="molecule type" value="Genomic_DNA"/>
</dbReference>
<dbReference type="InterPro" id="IPR036156">
    <property type="entry name" value="Beta-gal/glucu_dom_sf"/>
</dbReference>
<dbReference type="GO" id="GO:0004553">
    <property type="term" value="F:hydrolase activity, hydrolyzing O-glycosyl compounds"/>
    <property type="evidence" value="ECO:0007669"/>
    <property type="project" value="InterPro"/>
</dbReference>
<reference evidence="8 9" key="1">
    <citation type="submission" date="2020-07" db="EMBL/GenBank/DDBJ databases">
        <title>Characterization and genome sequencing of isolate MD1, a novel member within the family Lachnospiraceae.</title>
        <authorList>
            <person name="Rettenmaier R."/>
            <person name="Di Bello L."/>
            <person name="Zinser C."/>
            <person name="Scheitz K."/>
            <person name="Liebl W."/>
            <person name="Zverlov V."/>
        </authorList>
    </citation>
    <scope>NUCLEOTIDE SEQUENCE [LARGE SCALE GENOMIC DNA]</scope>
    <source>
        <strain evidence="8 9">MD1</strain>
    </source>
</reference>
<keyword evidence="2 4" id="KW-0378">Hydrolase</keyword>
<feature type="domain" description="Glycoside hydrolase family 2 catalytic" evidence="6">
    <location>
        <begin position="266"/>
        <end position="536"/>
    </location>
</feature>
<dbReference type="InterPro" id="IPR006103">
    <property type="entry name" value="Glyco_hydro_2_cat"/>
</dbReference>
<dbReference type="InterPro" id="IPR017853">
    <property type="entry name" value="GH"/>
</dbReference>
<dbReference type="PANTHER" id="PTHR42732">
    <property type="entry name" value="BETA-GALACTOSIDASE"/>
    <property type="match status" value="1"/>
</dbReference>
<sequence length="796" mass="91873">MTEHIDLNDGWRYSKHFESEMLQPDYDDHGLEEVRLPHANVVTPYNYFDENIYQFVSCYRRKFKAEPGWRNKQILLTFEGVAHVATVYLNGKKLTTHYGGYTAFTVNLSTELFYDKENTLAVEVDSRESSNLPPFGNVIDYMTYGGIYREVYIEIKEPTAIEDAFIMTEDAMNGKHIVRLQISLSGEVNNKVHILRLKVEDGEKRLICSDQFTATHSSLEHSFLVSGANLWDIDHPNLYYLKLALYSQDTLLDETEIRFGFRTCEFKKDGFYLNHRKLKLLGLNRHQSYPYVGYAMPKRMQALDAEILKYELGVNAVRTSHYPQSRHFINRCDELGLLVFTEIPGWQHIGDDEWKSRACEHVREMVIQYRNHPSIILWGVRINESQDDDAFYTETNRIAHKLDPTRQTGGVRFIKKSHLLEDVYTYNDFLHNGKTKGLERKKDVTSSNVPYLVSEFNGHMFPTKAYDDEEHRLQHALRHARVLDSLFEQENMAGGFGWCMFDYNTHKDFGSGDRICYHGVMDMFRNPKPAAAVYASQSNTHPICEISSTMDIGEHPAGKLGEVYAFTNADSIRLYKGDLFVKEFYPDRKRYKNLPQPPVLIDDFIGELLEKKENIRHQSAEGFKKLIKAIQEYGPSHLPLRYKLKMAYLLLKNHIDMQRAVSMYYEYAGGWGGNSICYRFVAIKDGKLQKEIVKSPVIKPYLEYKVSSTQLKEEETYDVALVRITAHDQNGNRLHYYQDPLVLKTTGTIELIGPKTISLRGGAAGTFVKTKGIKGEGILSICSEGLEECHIHFHVE</sequence>
<dbReference type="AlphaFoldDB" id="A0A839JZQ1"/>
<dbReference type="Pfam" id="PF02836">
    <property type="entry name" value="Glyco_hydro_2_C"/>
    <property type="match status" value="1"/>
</dbReference>
<dbReference type="InterPro" id="IPR051913">
    <property type="entry name" value="GH2_Domain-Containing"/>
</dbReference>
<evidence type="ECO:0000259" key="6">
    <source>
        <dbReference type="Pfam" id="PF02836"/>
    </source>
</evidence>
<dbReference type="InterPro" id="IPR006102">
    <property type="entry name" value="Ig-like_GH2"/>
</dbReference>
<dbReference type="Gene3D" id="2.60.120.260">
    <property type="entry name" value="Galactose-binding domain-like"/>
    <property type="match status" value="1"/>
</dbReference>
<dbReference type="Pfam" id="PF02837">
    <property type="entry name" value="Glyco_hydro_2_N"/>
    <property type="match status" value="1"/>
</dbReference>
<dbReference type="InterPro" id="IPR006104">
    <property type="entry name" value="Glyco_hydro_2_N"/>
</dbReference>
<evidence type="ECO:0000256" key="3">
    <source>
        <dbReference type="ARBA" id="ARBA00023295"/>
    </source>
</evidence>
<comment type="similarity">
    <text evidence="1 4">Belongs to the glycosyl hydrolase 2 family.</text>
</comment>
<dbReference type="SUPFAM" id="SSF49303">
    <property type="entry name" value="beta-Galactosidase/glucuronidase domain"/>
    <property type="match status" value="1"/>
</dbReference>